<feature type="transmembrane region" description="Helical" evidence="1">
    <location>
        <begin position="59"/>
        <end position="80"/>
    </location>
</feature>
<organism evidence="2 3">
    <name type="scientific">Pseudomonas nitroreducens</name>
    <dbReference type="NCBI Taxonomy" id="46680"/>
    <lineage>
        <taxon>Bacteria</taxon>
        <taxon>Pseudomonadati</taxon>
        <taxon>Pseudomonadota</taxon>
        <taxon>Gammaproteobacteria</taxon>
        <taxon>Pseudomonadales</taxon>
        <taxon>Pseudomonadaceae</taxon>
        <taxon>Pseudomonas</taxon>
    </lineage>
</organism>
<feature type="transmembrane region" description="Helical" evidence="1">
    <location>
        <begin position="12"/>
        <end position="39"/>
    </location>
</feature>
<dbReference type="RefSeq" id="WP_184588383.1">
    <property type="nucleotide sequence ID" value="NZ_JACHLI010000006.1"/>
</dbReference>
<feature type="transmembrane region" description="Helical" evidence="1">
    <location>
        <begin position="87"/>
        <end position="110"/>
    </location>
</feature>
<reference evidence="2 3" key="1">
    <citation type="submission" date="2020-08" db="EMBL/GenBank/DDBJ databases">
        <title>Functional genomics of gut bacteria from endangered species of beetles.</title>
        <authorList>
            <person name="Carlos-Shanley C."/>
        </authorList>
    </citation>
    <scope>NUCLEOTIDE SEQUENCE [LARGE SCALE GENOMIC DNA]</scope>
    <source>
        <strain evidence="2 3">S00179</strain>
    </source>
</reference>
<keyword evidence="1" id="KW-0812">Transmembrane</keyword>
<evidence type="ECO:0000313" key="3">
    <source>
        <dbReference type="Proteomes" id="UP000566995"/>
    </source>
</evidence>
<dbReference type="AlphaFoldDB" id="A0A7W7P1E1"/>
<accession>A0A7W7P1E1</accession>
<name>A0A7W7P1E1_PSENT</name>
<evidence type="ECO:0000256" key="1">
    <source>
        <dbReference type="SAM" id="Phobius"/>
    </source>
</evidence>
<keyword evidence="1" id="KW-1133">Transmembrane helix</keyword>
<proteinExistence type="predicted"/>
<sequence>MEGEQSIPGEPGFVRLACWVLLGAVLALALSAAGMALAMFLVMGSDIWALSDFGRFNAIFTPALVCSALFALGQIFWLMLRSRLARVVLVLLYAPLAVLIWVGFTGPYLFSLSVAELLIYLLGG</sequence>
<dbReference type="EMBL" id="JACHLI010000006">
    <property type="protein sequence ID" value="MBB4863212.1"/>
    <property type="molecule type" value="Genomic_DNA"/>
</dbReference>
<keyword evidence="1" id="KW-0472">Membrane</keyword>
<protein>
    <submittedName>
        <fullName evidence="2">Uncharacterized protein</fullName>
    </submittedName>
</protein>
<evidence type="ECO:0000313" key="2">
    <source>
        <dbReference type="EMBL" id="MBB4863212.1"/>
    </source>
</evidence>
<gene>
    <name evidence="2" type="ORF">HNP46_002059</name>
</gene>
<comment type="caution">
    <text evidence="2">The sequence shown here is derived from an EMBL/GenBank/DDBJ whole genome shotgun (WGS) entry which is preliminary data.</text>
</comment>
<dbReference type="Proteomes" id="UP000566995">
    <property type="component" value="Unassembled WGS sequence"/>
</dbReference>